<dbReference type="Pfam" id="PF00387">
    <property type="entry name" value="PI-PLC-Y"/>
    <property type="match status" value="1"/>
</dbReference>
<evidence type="ECO:0000256" key="12">
    <source>
        <dbReference type="SAM" id="MobiDB-lite"/>
    </source>
</evidence>
<evidence type="ECO:0000313" key="15">
    <source>
        <dbReference type="EMBL" id="KAF7154111.1"/>
    </source>
</evidence>
<dbReference type="EMBL" id="WJXA01000001">
    <property type="protein sequence ID" value="KAF7154111.1"/>
    <property type="molecule type" value="Genomic_DNA"/>
</dbReference>
<dbReference type="InterPro" id="IPR035892">
    <property type="entry name" value="C2_domain_sf"/>
</dbReference>
<dbReference type="GO" id="GO:0006950">
    <property type="term" value="P:response to stress"/>
    <property type="evidence" value="ECO:0007669"/>
    <property type="project" value="UniProtKB-ARBA"/>
</dbReference>
<dbReference type="PROSITE" id="PS50008">
    <property type="entry name" value="PIPLC_Y_DOMAIN"/>
    <property type="match status" value="1"/>
</dbReference>
<dbReference type="Pfam" id="PF00388">
    <property type="entry name" value="PI-PLC-X"/>
    <property type="match status" value="1"/>
</dbReference>
<dbReference type="PANTHER" id="PTHR10336:SF105">
    <property type="entry name" value="PHOSPHOINOSITIDE PHOSPHOLIPASE C 1"/>
    <property type="match status" value="1"/>
</dbReference>
<keyword evidence="6 11" id="KW-0378">Hydrolase</keyword>
<organism evidence="15 16">
    <name type="scientific">Rhododendron simsii</name>
    <name type="common">Sims's rhododendron</name>
    <dbReference type="NCBI Taxonomy" id="118357"/>
    <lineage>
        <taxon>Eukaryota</taxon>
        <taxon>Viridiplantae</taxon>
        <taxon>Streptophyta</taxon>
        <taxon>Embryophyta</taxon>
        <taxon>Tracheophyta</taxon>
        <taxon>Spermatophyta</taxon>
        <taxon>Magnoliopsida</taxon>
        <taxon>eudicotyledons</taxon>
        <taxon>Gunneridae</taxon>
        <taxon>Pentapetalae</taxon>
        <taxon>asterids</taxon>
        <taxon>Ericales</taxon>
        <taxon>Ericaceae</taxon>
        <taxon>Ericoideae</taxon>
        <taxon>Rhodoreae</taxon>
        <taxon>Rhododendron</taxon>
    </lineage>
</organism>
<dbReference type="SMART" id="SM00148">
    <property type="entry name" value="PLCXc"/>
    <property type="match status" value="1"/>
</dbReference>
<dbReference type="InterPro" id="IPR001192">
    <property type="entry name" value="PI-PLC_fam"/>
</dbReference>
<dbReference type="GO" id="GO:0016042">
    <property type="term" value="P:lipid catabolic process"/>
    <property type="evidence" value="ECO:0007669"/>
    <property type="project" value="UniProtKB-KW"/>
</dbReference>
<evidence type="ECO:0000256" key="11">
    <source>
        <dbReference type="RuleBase" id="RU361133"/>
    </source>
</evidence>
<dbReference type="EC" id="3.1.4.11" evidence="4 11"/>
<dbReference type="SMART" id="SM00149">
    <property type="entry name" value="PLCYc"/>
    <property type="match status" value="1"/>
</dbReference>
<dbReference type="InterPro" id="IPR000008">
    <property type="entry name" value="C2_dom"/>
</dbReference>
<evidence type="ECO:0000256" key="1">
    <source>
        <dbReference type="ARBA" id="ARBA00001195"/>
    </source>
</evidence>
<dbReference type="InterPro" id="IPR000909">
    <property type="entry name" value="PLipase_C_PInositol-sp_X_dom"/>
</dbReference>
<evidence type="ECO:0000256" key="4">
    <source>
        <dbReference type="ARBA" id="ARBA00012368"/>
    </source>
</evidence>
<dbReference type="PRINTS" id="PR00390">
    <property type="entry name" value="PHPHLIPASEC"/>
</dbReference>
<dbReference type="SMART" id="SM00239">
    <property type="entry name" value="C2"/>
    <property type="match status" value="1"/>
</dbReference>
<proteinExistence type="predicted"/>
<sequence>MDRPSKQSFRICFCFRRMFLQKAAEPPQEVKTLFETYSENGIMSVDRLVWFLSEVQGEENAKKEDAQAIFNSVRHLNIFQRKGLNLEAFFKHLISDNNPPLSPSLGVHHDMTAPLAHYFLYTGHNSYLTGNQLSSDSSDEPIIRALKRGVRVIELDLWPNSTRDGVDVRHGGTLTTPVELAKCLSAIKEHAFIASEYPVIITLEDHLTPDLKAKVAKMVIETFGSTLFRTESELKELPSPESLKTKIILSTKPPKEYLETHVKQKGNPQKAKGSAVKDGIEVDDKDESDEEEDPQDKDVQAEYRSLIAIHAGKLKGGIENWFVNDPAKVRRLSLSEQDLENVVRTRATDIVSFTQRNLLRVYPKGIRFDSSNYDPFIGWAHGAQMVAFNMQLRWLPRIGENEREFDLEGKDEVSSKLFVRVERRRGSKGYGKYLWIMHGMFRANGGCGYVKKPDFLLNPDEIFDLEDLPVKTTLKVKVYSGEGWHLDFRSTHFDLYSPPDFYTRVGIAGVPADTIMLRTKAIEDQWVPVWNEEFEFPLTVPELAVLRIEVLEYDTSGKPDFGGQTCLPISELRSGIRAVPLHNRRGEKYKSVKLLMKFKFV</sequence>
<evidence type="ECO:0000256" key="8">
    <source>
        <dbReference type="ARBA" id="ARBA00023098"/>
    </source>
</evidence>
<feature type="region of interest" description="Disordered" evidence="12">
    <location>
        <begin position="262"/>
        <end position="298"/>
    </location>
</feature>
<keyword evidence="16" id="KW-1185">Reference proteome</keyword>
<keyword evidence="5" id="KW-1003">Cell membrane</keyword>
<dbReference type="Pfam" id="PF09279">
    <property type="entry name" value="EF-hand_like"/>
    <property type="match status" value="1"/>
</dbReference>
<dbReference type="SUPFAM" id="SSF47473">
    <property type="entry name" value="EF-hand"/>
    <property type="match status" value="1"/>
</dbReference>
<reference evidence="15" key="1">
    <citation type="submission" date="2019-11" db="EMBL/GenBank/DDBJ databases">
        <authorList>
            <person name="Liu Y."/>
            <person name="Hou J."/>
            <person name="Li T.-Q."/>
            <person name="Guan C.-H."/>
            <person name="Wu X."/>
            <person name="Wu H.-Z."/>
            <person name="Ling F."/>
            <person name="Zhang R."/>
            <person name="Shi X.-G."/>
            <person name="Ren J.-P."/>
            <person name="Chen E.-F."/>
            <person name="Sun J.-M."/>
        </authorList>
    </citation>
    <scope>NUCLEOTIDE SEQUENCE</scope>
    <source>
        <strain evidence="15">Adult_tree_wgs_1</strain>
        <tissue evidence="15">Leaves</tissue>
    </source>
</reference>
<feature type="domain" description="C2" evidence="13">
    <location>
        <begin position="451"/>
        <end position="583"/>
    </location>
</feature>
<keyword evidence="9" id="KW-0472">Membrane</keyword>
<dbReference type="InterPro" id="IPR015359">
    <property type="entry name" value="PLC_EF-hand-like"/>
</dbReference>
<evidence type="ECO:0000256" key="9">
    <source>
        <dbReference type="ARBA" id="ARBA00023136"/>
    </source>
</evidence>
<protein>
    <recommendedName>
        <fullName evidence="4 11">Phosphoinositide phospholipase C</fullName>
        <ecNumber evidence="4 11">3.1.4.11</ecNumber>
    </recommendedName>
</protein>
<dbReference type="Gene3D" id="3.20.20.190">
    <property type="entry name" value="Phosphatidylinositol (PI) phosphodiesterase"/>
    <property type="match status" value="1"/>
</dbReference>
<accession>A0A834HGE8</accession>
<dbReference type="InterPro" id="IPR001711">
    <property type="entry name" value="PLipase_C_Pinositol-sp_Y"/>
</dbReference>
<keyword evidence="7 11" id="KW-0442">Lipid degradation</keyword>
<evidence type="ECO:0000259" key="14">
    <source>
        <dbReference type="PROSITE" id="PS50008"/>
    </source>
</evidence>
<dbReference type="SUPFAM" id="SSF51695">
    <property type="entry name" value="PLC-like phosphodiesterases"/>
    <property type="match status" value="2"/>
</dbReference>
<dbReference type="PROSITE" id="PS50007">
    <property type="entry name" value="PIPLC_X_DOMAIN"/>
    <property type="match status" value="1"/>
</dbReference>
<dbReference type="GO" id="GO:0004435">
    <property type="term" value="F:phosphatidylinositol-4,5-bisphosphate phospholipase C activity"/>
    <property type="evidence" value="ECO:0007669"/>
    <property type="project" value="UniProtKB-EC"/>
</dbReference>
<dbReference type="SUPFAM" id="SSF49562">
    <property type="entry name" value="C2 domain (Calcium/lipid-binding domain, CaLB)"/>
    <property type="match status" value="1"/>
</dbReference>
<evidence type="ECO:0000313" key="16">
    <source>
        <dbReference type="Proteomes" id="UP000626092"/>
    </source>
</evidence>
<dbReference type="GO" id="GO:0048015">
    <property type="term" value="P:phosphatidylinositol-mediated signaling"/>
    <property type="evidence" value="ECO:0007669"/>
    <property type="project" value="TreeGrafter"/>
</dbReference>
<dbReference type="OrthoDB" id="269822at2759"/>
<feature type="domain" description="PI-PLC Y-box" evidence="14">
    <location>
        <begin position="333"/>
        <end position="456"/>
    </location>
</feature>
<name>A0A834HGE8_RHOSS</name>
<dbReference type="Pfam" id="PF00168">
    <property type="entry name" value="C2"/>
    <property type="match status" value="1"/>
</dbReference>
<evidence type="ECO:0000256" key="7">
    <source>
        <dbReference type="ARBA" id="ARBA00022963"/>
    </source>
</evidence>
<keyword evidence="10" id="KW-0807">Transducer</keyword>
<gene>
    <name evidence="15" type="ORF">RHSIM_Rhsim01G0236600</name>
</gene>
<evidence type="ECO:0000259" key="13">
    <source>
        <dbReference type="PROSITE" id="PS50004"/>
    </source>
</evidence>
<dbReference type="Gene3D" id="2.60.40.150">
    <property type="entry name" value="C2 domain"/>
    <property type="match status" value="1"/>
</dbReference>
<dbReference type="AlphaFoldDB" id="A0A834HGE8"/>
<dbReference type="FunFam" id="2.60.40.150:FF:000060">
    <property type="entry name" value="Phosphoinositide phospholipase C"/>
    <property type="match status" value="1"/>
</dbReference>
<dbReference type="PANTHER" id="PTHR10336">
    <property type="entry name" value="PHOSPHOINOSITIDE-SPECIFIC PHOSPHOLIPASE C FAMILY PROTEIN"/>
    <property type="match status" value="1"/>
</dbReference>
<dbReference type="InterPro" id="IPR011992">
    <property type="entry name" value="EF-hand-dom_pair"/>
</dbReference>
<evidence type="ECO:0000256" key="2">
    <source>
        <dbReference type="ARBA" id="ARBA00001913"/>
    </source>
</evidence>
<evidence type="ECO:0000256" key="3">
    <source>
        <dbReference type="ARBA" id="ARBA00004202"/>
    </source>
</evidence>
<comment type="cofactor">
    <cofactor evidence="2">
        <name>Ca(2+)</name>
        <dbReference type="ChEBI" id="CHEBI:29108"/>
    </cofactor>
</comment>
<comment type="catalytic activity">
    <reaction evidence="1 11">
        <text>a 1,2-diacyl-sn-glycero-3-phospho-(1D-myo-inositol-4,5-bisphosphate) + H2O = 1D-myo-inositol 1,4,5-trisphosphate + a 1,2-diacyl-sn-glycerol + H(+)</text>
        <dbReference type="Rhea" id="RHEA:33179"/>
        <dbReference type="ChEBI" id="CHEBI:15377"/>
        <dbReference type="ChEBI" id="CHEBI:15378"/>
        <dbReference type="ChEBI" id="CHEBI:17815"/>
        <dbReference type="ChEBI" id="CHEBI:58456"/>
        <dbReference type="ChEBI" id="CHEBI:203600"/>
        <dbReference type="EC" id="3.1.4.11"/>
    </reaction>
</comment>
<dbReference type="Gene3D" id="1.10.238.10">
    <property type="entry name" value="EF-hand"/>
    <property type="match status" value="1"/>
</dbReference>
<comment type="caution">
    <text evidence="15">The sequence shown here is derived from an EMBL/GenBank/DDBJ whole genome shotgun (WGS) entry which is preliminary data.</text>
</comment>
<feature type="compositionally biased region" description="Acidic residues" evidence="12">
    <location>
        <begin position="281"/>
        <end position="295"/>
    </location>
</feature>
<dbReference type="CDD" id="cd00275">
    <property type="entry name" value="C2_PLC_like"/>
    <property type="match status" value="1"/>
</dbReference>
<keyword evidence="8 11" id="KW-0443">Lipid metabolism</keyword>
<dbReference type="GO" id="GO:0051209">
    <property type="term" value="P:release of sequestered calcium ion into cytosol"/>
    <property type="evidence" value="ECO:0007669"/>
    <property type="project" value="TreeGrafter"/>
</dbReference>
<evidence type="ECO:0000256" key="6">
    <source>
        <dbReference type="ARBA" id="ARBA00022801"/>
    </source>
</evidence>
<dbReference type="Proteomes" id="UP000626092">
    <property type="component" value="Unassembled WGS sequence"/>
</dbReference>
<evidence type="ECO:0000256" key="10">
    <source>
        <dbReference type="ARBA" id="ARBA00023224"/>
    </source>
</evidence>
<comment type="subcellular location">
    <subcellularLocation>
        <location evidence="3">Cell membrane</location>
        <topology evidence="3">Peripheral membrane protein</topology>
    </subcellularLocation>
</comment>
<dbReference type="GO" id="GO:0005886">
    <property type="term" value="C:plasma membrane"/>
    <property type="evidence" value="ECO:0007669"/>
    <property type="project" value="UniProtKB-SubCell"/>
</dbReference>
<dbReference type="InterPro" id="IPR017946">
    <property type="entry name" value="PLC-like_Pdiesterase_TIM-brl"/>
</dbReference>
<dbReference type="PROSITE" id="PS50004">
    <property type="entry name" value="C2"/>
    <property type="match status" value="1"/>
</dbReference>
<evidence type="ECO:0000256" key="5">
    <source>
        <dbReference type="ARBA" id="ARBA00022475"/>
    </source>
</evidence>